<dbReference type="GO" id="GO:0003700">
    <property type="term" value="F:DNA-binding transcription factor activity"/>
    <property type="evidence" value="ECO:0007669"/>
    <property type="project" value="TreeGrafter"/>
</dbReference>
<reference evidence="7" key="1">
    <citation type="submission" date="2015-06" db="EMBL/GenBank/DDBJ databases">
        <title>Complete genome sequence and metabolic analysis of phthalate degradation pathway in Gordonia sp. QH-11.</title>
        <authorList>
            <person name="Jin D."/>
            <person name="Kong X."/>
            <person name="Bai Z."/>
        </authorList>
    </citation>
    <scope>NUCLEOTIDE SEQUENCE [LARGE SCALE GENOMIC DNA]</scope>
    <source>
        <strain evidence="7">QH-11</strain>
    </source>
</reference>
<feature type="DNA-binding region" description="H-T-H motif" evidence="4">
    <location>
        <begin position="203"/>
        <end position="222"/>
    </location>
</feature>
<dbReference type="Pfam" id="PF00440">
    <property type="entry name" value="TetR_N"/>
    <property type="match status" value="2"/>
</dbReference>
<sequence length="360" mass="38337">MIVDAATILYADRGYENVAMSHVADAVGVRPSALYRHFANKESLLGEVFARYVQALCDALDATTLDGGRFDGVIDVVLARRQAGRLWIRESRFLPHDVVGPIRETLLSRVDRILDGSTGPGVRVRSTAVLGALFSVSTHSTTAAHPPMRDLMVDLVERAATGPVAAPSSERPSGTGLPRITKRELILSAAVDLFARRTYDGVAMDDIAAAADLASSSLYNHFASKGEILATALHRGNGFIQISLDDALAVAASPEDALRGAAAGYATFAVRHPALVQAIVSEVAELPEPDRGVLFDAQRGYVDEWVHLCEHLDADPAARRVVVLAAIAAVNALANSDAVGPTDMEFVADYAYRILGLDAD</sequence>
<evidence type="ECO:0000259" key="5">
    <source>
        <dbReference type="PROSITE" id="PS50977"/>
    </source>
</evidence>
<evidence type="ECO:0000256" key="4">
    <source>
        <dbReference type="PROSITE-ProRule" id="PRU00335"/>
    </source>
</evidence>
<dbReference type="Proteomes" id="UP000063789">
    <property type="component" value="Chromosome"/>
</dbReference>
<dbReference type="GO" id="GO:0000976">
    <property type="term" value="F:transcription cis-regulatory region binding"/>
    <property type="evidence" value="ECO:0007669"/>
    <property type="project" value="TreeGrafter"/>
</dbReference>
<dbReference type="PATRIC" id="fig|1136941.3.peg.666"/>
<dbReference type="AlphaFoldDB" id="A0A0N9MNQ8"/>
<evidence type="ECO:0000256" key="2">
    <source>
        <dbReference type="ARBA" id="ARBA00023125"/>
    </source>
</evidence>
<dbReference type="InterPro" id="IPR009057">
    <property type="entry name" value="Homeodomain-like_sf"/>
</dbReference>
<dbReference type="Gene3D" id="1.10.10.60">
    <property type="entry name" value="Homeodomain-like"/>
    <property type="match status" value="1"/>
</dbReference>
<dbReference type="SUPFAM" id="SSF46689">
    <property type="entry name" value="Homeodomain-like"/>
    <property type="match status" value="2"/>
</dbReference>
<keyword evidence="7" id="KW-1185">Reference proteome</keyword>
<organism evidence="6 7">
    <name type="scientific">Gordonia phthalatica</name>
    <dbReference type="NCBI Taxonomy" id="1136941"/>
    <lineage>
        <taxon>Bacteria</taxon>
        <taxon>Bacillati</taxon>
        <taxon>Actinomycetota</taxon>
        <taxon>Actinomycetes</taxon>
        <taxon>Mycobacteriales</taxon>
        <taxon>Gordoniaceae</taxon>
        <taxon>Gordonia</taxon>
    </lineage>
</organism>
<feature type="domain" description="HTH tetR-type" evidence="5">
    <location>
        <begin position="180"/>
        <end position="240"/>
    </location>
</feature>
<dbReference type="PROSITE" id="PS50977">
    <property type="entry name" value="HTH_TETR_2"/>
    <property type="match status" value="2"/>
</dbReference>
<proteinExistence type="predicted"/>
<dbReference type="InterPro" id="IPR050109">
    <property type="entry name" value="HTH-type_TetR-like_transc_reg"/>
</dbReference>
<gene>
    <name evidence="6" type="ORF">ACH46_03295</name>
</gene>
<evidence type="ECO:0000256" key="3">
    <source>
        <dbReference type="ARBA" id="ARBA00023163"/>
    </source>
</evidence>
<protein>
    <recommendedName>
        <fullName evidence="5">HTH tetR-type domain-containing protein</fullName>
    </recommendedName>
</protein>
<dbReference type="EMBL" id="CP011853">
    <property type="protein sequence ID" value="ALG83710.1"/>
    <property type="molecule type" value="Genomic_DNA"/>
</dbReference>
<dbReference type="PANTHER" id="PTHR30055:SF234">
    <property type="entry name" value="HTH-TYPE TRANSCRIPTIONAL REGULATOR BETI"/>
    <property type="match status" value="1"/>
</dbReference>
<dbReference type="PANTHER" id="PTHR30055">
    <property type="entry name" value="HTH-TYPE TRANSCRIPTIONAL REGULATOR RUTR"/>
    <property type="match status" value="1"/>
</dbReference>
<feature type="domain" description="HTH tetR-type" evidence="5">
    <location>
        <begin position="1"/>
        <end position="56"/>
    </location>
</feature>
<dbReference type="Gene3D" id="1.10.357.10">
    <property type="entry name" value="Tetracycline Repressor, domain 2"/>
    <property type="match status" value="2"/>
</dbReference>
<dbReference type="PRINTS" id="PR00455">
    <property type="entry name" value="HTHTETR"/>
</dbReference>
<accession>A0A0N9MNQ8</accession>
<evidence type="ECO:0000256" key="1">
    <source>
        <dbReference type="ARBA" id="ARBA00023015"/>
    </source>
</evidence>
<evidence type="ECO:0000313" key="7">
    <source>
        <dbReference type="Proteomes" id="UP000063789"/>
    </source>
</evidence>
<dbReference type="KEGG" id="goq:ACH46_03295"/>
<keyword evidence="2 4" id="KW-0238">DNA-binding</keyword>
<keyword evidence="1" id="KW-0805">Transcription regulation</keyword>
<reference evidence="6 7" key="2">
    <citation type="journal article" date="2017" name="Int. J. Syst. Evol. Microbiol.">
        <title>Gordonia phthalatica sp. nov., a di-n-butyl phthalate-degrading bacterium isolated from activated sludge.</title>
        <authorList>
            <person name="Jin D."/>
            <person name="Kong X."/>
            <person name="Jia M."/>
            <person name="Yu X."/>
            <person name="Wang X."/>
            <person name="Zhuang X."/>
            <person name="Deng Y."/>
            <person name="Bai Z."/>
        </authorList>
    </citation>
    <scope>NUCLEOTIDE SEQUENCE [LARGE SCALE GENOMIC DNA]</scope>
    <source>
        <strain evidence="6 7">QH-11</strain>
    </source>
</reference>
<keyword evidence="3" id="KW-0804">Transcription</keyword>
<dbReference type="STRING" id="1136941.ACH46_03295"/>
<feature type="DNA-binding region" description="H-T-H motif" evidence="4">
    <location>
        <begin position="19"/>
        <end position="38"/>
    </location>
</feature>
<name>A0A0N9MNQ8_9ACTN</name>
<dbReference type="InterPro" id="IPR001647">
    <property type="entry name" value="HTH_TetR"/>
</dbReference>
<evidence type="ECO:0000313" key="6">
    <source>
        <dbReference type="EMBL" id="ALG83710.1"/>
    </source>
</evidence>